<sequence>MTTLWLMLATTTCWFLGALLSRTRAENLYSNANQHWASERLESQ</sequence>
<accession>Z9JJE8</accession>
<dbReference type="GeneID" id="93922870"/>
<dbReference type="AlphaFoldDB" id="Z9JJE8"/>
<gene>
    <name evidence="1" type="ORF">AF72_08220</name>
</gene>
<evidence type="ECO:0000313" key="1">
    <source>
        <dbReference type="EMBL" id="EWS77961.1"/>
    </source>
</evidence>
<dbReference type="EMBL" id="JDSQ01000012">
    <property type="protein sequence ID" value="EWS77961.1"/>
    <property type="molecule type" value="Genomic_DNA"/>
</dbReference>
<protein>
    <submittedName>
        <fullName evidence="1">Uncharacterized protein</fullName>
    </submittedName>
</protein>
<name>Z9JJE8_9GAMM</name>
<proteinExistence type="predicted"/>
<dbReference type="PATRIC" id="fig|1444770.3.peg.1946"/>
<comment type="caution">
    <text evidence="1">The sequence shown here is derived from an EMBL/GenBank/DDBJ whole genome shotgun (WGS) entry which is preliminary data.</text>
</comment>
<organism evidence="1 2">
    <name type="scientific">Xylella taiwanensis</name>
    <dbReference type="NCBI Taxonomy" id="1444770"/>
    <lineage>
        <taxon>Bacteria</taxon>
        <taxon>Pseudomonadati</taxon>
        <taxon>Pseudomonadota</taxon>
        <taxon>Gammaproteobacteria</taxon>
        <taxon>Lysobacterales</taxon>
        <taxon>Lysobacteraceae</taxon>
        <taxon>Xylella</taxon>
    </lineage>
</organism>
<dbReference type="Proteomes" id="UP000020406">
    <property type="component" value="Unassembled WGS sequence"/>
</dbReference>
<dbReference type="RefSeq" id="WP_267903175.1">
    <property type="nucleotide sequence ID" value="NZ_CP053627.1"/>
</dbReference>
<reference evidence="1 2" key="1">
    <citation type="journal article" date="2014" name="Genome Announc.">
        <title>Draft Genome Sequence of Xylella fastidiosa Pear Leaf Scorch Strain in Taiwan.</title>
        <authorList>
            <person name="Su C.C."/>
            <person name="Deng W.L."/>
            <person name="Jan F.J."/>
            <person name="Chang C.J."/>
            <person name="Huang H."/>
            <person name="Chen J."/>
        </authorList>
    </citation>
    <scope>NUCLEOTIDE SEQUENCE [LARGE SCALE GENOMIC DNA]</scope>
    <source>
        <strain evidence="1 2">PLS229</strain>
    </source>
</reference>
<evidence type="ECO:0000313" key="2">
    <source>
        <dbReference type="Proteomes" id="UP000020406"/>
    </source>
</evidence>